<keyword evidence="4 5" id="KW-0949">S-adenosyl-L-methionine</keyword>
<evidence type="ECO:0000256" key="3">
    <source>
        <dbReference type="ARBA" id="ARBA00022679"/>
    </source>
</evidence>
<gene>
    <name evidence="8" type="ORF">C6P64_09055</name>
</gene>
<evidence type="ECO:0000256" key="6">
    <source>
        <dbReference type="PIRSR" id="PIRSR000410-1"/>
    </source>
</evidence>
<comment type="caution">
    <text evidence="8">The sequence shown here is derived from an EMBL/GenBank/DDBJ whole genome shotgun (WGS) entry which is preliminary data.</text>
</comment>
<dbReference type="EC" id="2.1.1.80" evidence="5"/>
<dbReference type="InterPro" id="IPR036804">
    <property type="entry name" value="CheR_N_sf"/>
</dbReference>
<keyword evidence="9" id="KW-1185">Reference proteome</keyword>
<dbReference type="PANTHER" id="PTHR24422:SF26">
    <property type="entry name" value="CHEMOTAXIS PROTEIN METHYLTRANSFERASE"/>
    <property type="match status" value="1"/>
</dbReference>
<dbReference type="InterPro" id="IPR000780">
    <property type="entry name" value="CheR_MeTrfase"/>
</dbReference>
<accession>A0A2S9K5P3</accession>
<sequence length="271" mass="31774">MPPRLFAELSDYIQKTAGIRMPPEKRIMLQARLQKRMRKLGHQSYDSYVRYVFSPEGTRLELQSMIDAVTTNKTDFFREPYHFDYLGEQGLPALVRGFGPRLRFWSAPCSKGHEVYTLAMVLAEYAQRQRGFDFEILGSDLSAFAIEVARRAVYPEREIEPVPMPLRRKYLMRSKDADEQLVRIVPELRHHTRYKHMNFMDEQYSVGEKFHVIFCRNMLIYFDQPTQEKVVNRLARHLHPGGLLLTGHAESLARIHTPFVALEPTIYQLPE</sequence>
<dbReference type="PROSITE" id="PS50123">
    <property type="entry name" value="CHER"/>
    <property type="match status" value="1"/>
</dbReference>
<reference evidence="8 9" key="1">
    <citation type="submission" date="2018-03" db="EMBL/GenBank/DDBJ databases">
        <title>Comparative genomics illustrates the genes involved in a hyperalkaliphilic mechanisms of Serpentinomonas isolated from highly-alkaline calcium-rich serpentinized springs.</title>
        <authorList>
            <person name="Suzuki S."/>
            <person name="Ishii S."/>
            <person name="Walworth N."/>
            <person name="Bird L."/>
            <person name="Kuenen J.G."/>
            <person name="Nealson K.H."/>
        </authorList>
    </citation>
    <scope>NUCLEOTIDE SEQUENCE [LARGE SCALE GENOMIC DNA]</scope>
    <source>
        <strain evidence="8 9">P1</strain>
    </source>
</reference>
<evidence type="ECO:0000256" key="5">
    <source>
        <dbReference type="PIRNR" id="PIRNR000410"/>
    </source>
</evidence>
<dbReference type="AlphaFoldDB" id="A0A2S9K5P3"/>
<organism evidence="8 9">
    <name type="scientific">Malikia granosa</name>
    <dbReference type="NCBI Taxonomy" id="263067"/>
    <lineage>
        <taxon>Bacteria</taxon>
        <taxon>Pseudomonadati</taxon>
        <taxon>Pseudomonadota</taxon>
        <taxon>Betaproteobacteria</taxon>
        <taxon>Burkholderiales</taxon>
        <taxon>Comamonadaceae</taxon>
        <taxon>Malikia</taxon>
    </lineage>
</organism>
<feature type="binding site" evidence="6">
    <location>
        <position position="74"/>
    </location>
    <ligand>
        <name>S-adenosyl-L-methionine</name>
        <dbReference type="ChEBI" id="CHEBI:59789"/>
    </ligand>
</feature>
<dbReference type="SMART" id="SM00138">
    <property type="entry name" value="MeTrc"/>
    <property type="match status" value="1"/>
</dbReference>
<dbReference type="EMBL" id="PVLQ01000027">
    <property type="protein sequence ID" value="PRD65702.1"/>
    <property type="molecule type" value="Genomic_DNA"/>
</dbReference>
<feature type="binding site" evidence="6">
    <location>
        <position position="78"/>
    </location>
    <ligand>
        <name>S-adenosyl-L-methionine</name>
        <dbReference type="ChEBI" id="CHEBI:59789"/>
    </ligand>
</feature>
<keyword evidence="3 5" id="KW-0808">Transferase</keyword>
<evidence type="ECO:0000313" key="9">
    <source>
        <dbReference type="Proteomes" id="UP000238589"/>
    </source>
</evidence>
<evidence type="ECO:0000256" key="1">
    <source>
        <dbReference type="ARBA" id="ARBA00001541"/>
    </source>
</evidence>
<dbReference type="GO" id="GO:0032259">
    <property type="term" value="P:methylation"/>
    <property type="evidence" value="ECO:0007669"/>
    <property type="project" value="UniProtKB-KW"/>
</dbReference>
<proteinExistence type="predicted"/>
<protein>
    <recommendedName>
        <fullName evidence="5">Chemotaxis protein methyltransferase</fullName>
        <ecNumber evidence="5">2.1.1.80</ecNumber>
    </recommendedName>
</protein>
<dbReference type="Gene3D" id="1.10.155.10">
    <property type="entry name" value="Chemotaxis receptor methyltransferase CheR, N-terminal domain"/>
    <property type="match status" value="1"/>
</dbReference>
<comment type="catalytic activity">
    <reaction evidence="1 5">
        <text>L-glutamyl-[protein] + S-adenosyl-L-methionine = [protein]-L-glutamate 5-O-methyl ester + S-adenosyl-L-homocysteine</text>
        <dbReference type="Rhea" id="RHEA:24452"/>
        <dbReference type="Rhea" id="RHEA-COMP:10208"/>
        <dbReference type="Rhea" id="RHEA-COMP:10311"/>
        <dbReference type="ChEBI" id="CHEBI:29973"/>
        <dbReference type="ChEBI" id="CHEBI:57856"/>
        <dbReference type="ChEBI" id="CHEBI:59789"/>
        <dbReference type="ChEBI" id="CHEBI:82795"/>
        <dbReference type="EC" id="2.1.1.80"/>
    </reaction>
</comment>
<feature type="binding site" evidence="6">
    <location>
        <position position="114"/>
    </location>
    <ligand>
        <name>S-adenosyl-L-methionine</name>
        <dbReference type="ChEBI" id="CHEBI:59789"/>
    </ligand>
</feature>
<dbReference type="InterPro" id="IPR050903">
    <property type="entry name" value="Bact_Chemotaxis_MeTrfase"/>
</dbReference>
<dbReference type="InterPro" id="IPR022642">
    <property type="entry name" value="CheR_C"/>
</dbReference>
<name>A0A2S9K5P3_9BURK</name>
<evidence type="ECO:0000259" key="7">
    <source>
        <dbReference type="PROSITE" id="PS50123"/>
    </source>
</evidence>
<dbReference type="InterPro" id="IPR022641">
    <property type="entry name" value="CheR_N"/>
</dbReference>
<dbReference type="PIRSF" id="PIRSF000410">
    <property type="entry name" value="CheR"/>
    <property type="match status" value="1"/>
</dbReference>
<evidence type="ECO:0000256" key="2">
    <source>
        <dbReference type="ARBA" id="ARBA00022603"/>
    </source>
</evidence>
<evidence type="ECO:0000313" key="8">
    <source>
        <dbReference type="EMBL" id="PRD65702.1"/>
    </source>
</evidence>
<feature type="binding site" evidence="6">
    <location>
        <position position="140"/>
    </location>
    <ligand>
        <name>S-adenosyl-L-methionine</name>
        <dbReference type="ChEBI" id="CHEBI:59789"/>
    </ligand>
</feature>
<dbReference type="InterPro" id="IPR029063">
    <property type="entry name" value="SAM-dependent_MTases_sf"/>
</dbReference>
<dbReference type="PRINTS" id="PR00996">
    <property type="entry name" value="CHERMTFRASE"/>
</dbReference>
<dbReference type="Pfam" id="PF03705">
    <property type="entry name" value="CheR_N"/>
    <property type="match status" value="1"/>
</dbReference>
<keyword evidence="2 5" id="KW-0489">Methyltransferase</keyword>
<dbReference type="SUPFAM" id="SSF53335">
    <property type="entry name" value="S-adenosyl-L-methionine-dependent methyltransferases"/>
    <property type="match status" value="1"/>
</dbReference>
<dbReference type="SUPFAM" id="SSF47757">
    <property type="entry name" value="Chemotaxis receptor methyltransferase CheR, N-terminal domain"/>
    <property type="match status" value="1"/>
</dbReference>
<dbReference type="OrthoDB" id="9816309at2"/>
<comment type="function">
    <text evidence="5">Methylation of the membrane-bound methyl-accepting chemotaxis proteins (MCP) to form gamma-glutamyl methyl ester residues in MCP.</text>
</comment>
<dbReference type="InterPro" id="IPR026024">
    <property type="entry name" value="Chemotaxis_MeTrfase_CheR"/>
</dbReference>
<feature type="binding site" evidence="6">
    <location>
        <begin position="216"/>
        <end position="217"/>
    </location>
    <ligand>
        <name>S-adenosyl-L-methionine</name>
        <dbReference type="ChEBI" id="CHEBI:59789"/>
    </ligand>
</feature>
<dbReference type="Pfam" id="PF01739">
    <property type="entry name" value="CheR"/>
    <property type="match status" value="1"/>
</dbReference>
<dbReference type="PANTHER" id="PTHR24422">
    <property type="entry name" value="CHEMOTAXIS PROTEIN METHYLTRANSFERASE"/>
    <property type="match status" value="1"/>
</dbReference>
<feature type="binding site" evidence="6">
    <location>
        <position position="72"/>
    </location>
    <ligand>
        <name>S-adenosyl-L-methionine</name>
        <dbReference type="ChEBI" id="CHEBI:59789"/>
    </ligand>
</feature>
<evidence type="ECO:0000256" key="4">
    <source>
        <dbReference type="ARBA" id="ARBA00022691"/>
    </source>
</evidence>
<dbReference type="RefSeq" id="WP_105748228.1">
    <property type="nucleotide sequence ID" value="NZ_PVLQ01000027.1"/>
</dbReference>
<dbReference type="Proteomes" id="UP000238589">
    <property type="component" value="Unassembled WGS sequence"/>
</dbReference>
<dbReference type="Gene3D" id="3.40.50.150">
    <property type="entry name" value="Vaccinia Virus protein VP39"/>
    <property type="match status" value="1"/>
</dbReference>
<dbReference type="CDD" id="cd02440">
    <property type="entry name" value="AdoMet_MTases"/>
    <property type="match status" value="1"/>
</dbReference>
<dbReference type="GO" id="GO:0008983">
    <property type="term" value="F:protein-glutamate O-methyltransferase activity"/>
    <property type="evidence" value="ECO:0007669"/>
    <property type="project" value="UniProtKB-EC"/>
</dbReference>
<feature type="domain" description="CheR-type methyltransferase" evidence="7">
    <location>
        <begin position="1"/>
        <end position="271"/>
    </location>
</feature>